<dbReference type="Pfam" id="PF00023">
    <property type="entry name" value="Ank"/>
    <property type="match status" value="2"/>
</dbReference>
<protein>
    <recommendedName>
        <fullName evidence="4">NACHT domain-containing protein</fullName>
    </recommendedName>
</protein>
<organism evidence="5 6">
    <name type="scientific">Ignelater luminosus</name>
    <name type="common">Cucubano</name>
    <name type="synonym">Pyrophorus luminosus</name>
    <dbReference type="NCBI Taxonomy" id="2038154"/>
    <lineage>
        <taxon>Eukaryota</taxon>
        <taxon>Metazoa</taxon>
        <taxon>Ecdysozoa</taxon>
        <taxon>Arthropoda</taxon>
        <taxon>Hexapoda</taxon>
        <taxon>Insecta</taxon>
        <taxon>Pterygota</taxon>
        <taxon>Neoptera</taxon>
        <taxon>Endopterygota</taxon>
        <taxon>Coleoptera</taxon>
        <taxon>Polyphaga</taxon>
        <taxon>Elateriformia</taxon>
        <taxon>Elateroidea</taxon>
        <taxon>Elateridae</taxon>
        <taxon>Agrypninae</taxon>
        <taxon>Pyrophorini</taxon>
        <taxon>Ignelater</taxon>
    </lineage>
</organism>
<dbReference type="InterPro" id="IPR027417">
    <property type="entry name" value="P-loop_NTPase"/>
</dbReference>
<dbReference type="PROSITE" id="PS50088">
    <property type="entry name" value="ANK_REPEAT"/>
    <property type="match status" value="8"/>
</dbReference>
<evidence type="ECO:0000256" key="2">
    <source>
        <dbReference type="ARBA" id="ARBA00023043"/>
    </source>
</evidence>
<dbReference type="Pfam" id="PF05729">
    <property type="entry name" value="NACHT"/>
    <property type="match status" value="1"/>
</dbReference>
<dbReference type="EMBL" id="VTPC01008198">
    <property type="protein sequence ID" value="KAF2893160.1"/>
    <property type="molecule type" value="Genomic_DNA"/>
</dbReference>
<evidence type="ECO:0000256" key="1">
    <source>
        <dbReference type="ARBA" id="ARBA00022737"/>
    </source>
</evidence>
<dbReference type="OrthoDB" id="8194444at2759"/>
<feature type="repeat" description="ANK" evidence="3">
    <location>
        <begin position="1357"/>
        <end position="1389"/>
    </location>
</feature>
<dbReference type="Proteomes" id="UP000801492">
    <property type="component" value="Unassembled WGS sequence"/>
</dbReference>
<dbReference type="Gene3D" id="1.25.40.20">
    <property type="entry name" value="Ankyrin repeat-containing domain"/>
    <property type="match status" value="3"/>
</dbReference>
<dbReference type="PROSITE" id="PS50297">
    <property type="entry name" value="ANK_REP_REGION"/>
    <property type="match status" value="8"/>
</dbReference>
<name>A0A8K0G684_IGNLU</name>
<reference evidence="5" key="1">
    <citation type="submission" date="2019-08" db="EMBL/GenBank/DDBJ databases">
        <title>The genome of the North American firefly Photinus pyralis.</title>
        <authorList>
            <consortium name="Photinus pyralis genome working group"/>
            <person name="Fallon T.R."/>
            <person name="Sander Lower S.E."/>
            <person name="Weng J.-K."/>
        </authorList>
    </citation>
    <scope>NUCLEOTIDE SEQUENCE</scope>
    <source>
        <strain evidence="5">TRF0915ILg1</strain>
        <tissue evidence="5">Whole body</tissue>
    </source>
</reference>
<proteinExistence type="predicted"/>
<feature type="repeat" description="ANK" evidence="3">
    <location>
        <begin position="1423"/>
        <end position="1455"/>
    </location>
</feature>
<dbReference type="SUPFAM" id="SSF48403">
    <property type="entry name" value="Ankyrin repeat"/>
    <property type="match status" value="2"/>
</dbReference>
<feature type="repeat" description="ANK" evidence="3">
    <location>
        <begin position="1291"/>
        <end position="1323"/>
    </location>
</feature>
<keyword evidence="2 3" id="KW-0040">ANK repeat</keyword>
<feature type="repeat" description="ANK" evidence="3">
    <location>
        <begin position="1258"/>
        <end position="1290"/>
    </location>
</feature>
<dbReference type="PRINTS" id="PR01415">
    <property type="entry name" value="ANKYRIN"/>
</dbReference>
<evidence type="ECO:0000313" key="6">
    <source>
        <dbReference type="Proteomes" id="UP000801492"/>
    </source>
</evidence>
<sequence length="1481" mass="171950">MGIRIYLMFNILMLQLRTEFTRRLGTSDLGREYEFKILALLSLRCINKGIEDFWLLFNAEGVGNFDDVILHIEGKTFLMQLKHQENPKVISQGEFLNARYKEFTLKKYLKDILKLKNDLNSLQTTNTETSILTKMGNFDDIYFILYTNRFVNETCSFLIEDVNNQQLSRLNTASNYKIFKFDPKELCDKLQLNDLDYIKNFYLFPNQLHAIDVDKEIKEEIERLISTDVQSISEDFVKFITEWCKGNLGGNYCLTKNDVISYLTDLQFSQYEIELVHEPYSYYENGIKSIWNEIVNDKSITIVDVNFDDKVIVPFLLEYIGSEVQNYCNVTEIKNWSTNIPKKHKSSFYKNNNDCKLQMLKLIGERGKINLYDVYKCLWSLHKFPLLLEIDRMEEYKEISKMLKLSNYLYKVIILNKTGKSLITNTPNEYFYSLNDLSIKQRESILEQPIKLQGRPGAKLKNLIDDTMLLNIKTADIIHILLNNFNVGKELNEIPGYYIERVFTKILIKYEALTTSKNEIFLIDDCKNIFETVAMEQNLNFILLSEINFENLNLHSIIVNRYPEKQTFDILLSSEKPVHHLVLYNANYLEWKQSYGSITNIRNSRLELDTILESVIPVPSTNQMHIISANPGMGKSMLLDHIAQKTPTDKWVLRIDLNKHLDYYGTLECENKNMQYREHINRFRTSENELTDRIFEKLFENKDIVILLDGFDDISLTHKEEVTSIIKSFIKNGFYVWLTTRPMMKPYLEEIFNAFAFTLIPFTEETQKLFLEKYFNEGNKFSNLEELLKEFTEKLLTAFKKNIADLKAEFTGTPLHVKLLAECFTDDCEKFLISEGKVEFNETFDLLDLFDKFIQRKIKILCDRYGPGSKDLHVIYKDYQSICALKVLFPLHKHIIDDYFDDYKEYTVQHIQVLQKEGILITDENCNISFVHRTFAEYLAAKWLSVNLNNKNPNIKNIIKILIAQRFQVKSSVVEDYKYTLFDRFLSRDFVLHLSIINGKLNEDEFSNLNVTATDKAGRSVLHLIALYVRQHPSLLNCSLLINKLLKENIGIRTDLLGYNPLDYALINNSIDMANLICEKWTNSKINIYIDSRLQVKYLNNSMFTNYKSLFRAIFPYFAYRNILLKNISIYETVHSYLIHFLPLACPHEYGEMKISDLPNIELYINRNNLYYRIMLGDKDSIRKLLKDNKNINERNNEGKTLLHYAVLQDEFEIINLLLLNGADVNTRKLATSIPIYDNNFDLALRRNITLLNDTNDGGNTPLHYAILKGKLQIIDLLLSKGASVNTRNYKSETSLHYGAKYGNLEIVDKLIYYKADINAINKKGNTPLHIAILKQKFDIVYSLLSKGADANLKNLNNSTPLHCCANKGDNKLLSTLMSLKVDINAQNIKGDTPLHIAILKGRSELIFLLLVRGANANIKNLCGNTPLHLSVQNDDVDSIIKLISYNAKVDIQNTSGYTPLDLAASNNRSDIIDLLLSNQS</sequence>
<feature type="repeat" description="ANK" evidence="3">
    <location>
        <begin position="1198"/>
        <end position="1230"/>
    </location>
</feature>
<dbReference type="PANTHER" id="PTHR24198:SF165">
    <property type="entry name" value="ANKYRIN REPEAT-CONTAINING PROTEIN-RELATED"/>
    <property type="match status" value="1"/>
</dbReference>
<evidence type="ECO:0000259" key="4">
    <source>
        <dbReference type="Pfam" id="PF05729"/>
    </source>
</evidence>
<accession>A0A8K0G684</accession>
<dbReference type="SUPFAM" id="SSF52540">
    <property type="entry name" value="P-loop containing nucleoside triphosphate hydrolases"/>
    <property type="match status" value="1"/>
</dbReference>
<comment type="caution">
    <text evidence="5">The sequence shown here is derived from an EMBL/GenBank/DDBJ whole genome shotgun (WGS) entry which is preliminary data.</text>
</comment>
<dbReference type="InterPro" id="IPR007111">
    <property type="entry name" value="NACHT_NTPase"/>
</dbReference>
<feature type="repeat" description="ANK" evidence="3">
    <location>
        <begin position="1456"/>
        <end position="1481"/>
    </location>
</feature>
<feature type="domain" description="NACHT" evidence="4">
    <location>
        <begin position="630"/>
        <end position="777"/>
    </location>
</feature>
<feature type="repeat" description="ANK" evidence="3">
    <location>
        <begin position="1390"/>
        <end position="1422"/>
    </location>
</feature>
<dbReference type="SMART" id="SM00248">
    <property type="entry name" value="ANK"/>
    <property type="match status" value="10"/>
</dbReference>
<dbReference type="PANTHER" id="PTHR24198">
    <property type="entry name" value="ANKYRIN REPEAT AND PROTEIN KINASE DOMAIN-CONTAINING PROTEIN"/>
    <property type="match status" value="1"/>
</dbReference>
<keyword evidence="6" id="KW-1185">Reference proteome</keyword>
<dbReference type="InterPro" id="IPR036770">
    <property type="entry name" value="Ankyrin_rpt-contain_sf"/>
</dbReference>
<feature type="repeat" description="ANK" evidence="3">
    <location>
        <begin position="1324"/>
        <end position="1356"/>
    </location>
</feature>
<gene>
    <name evidence="5" type="ORF">ILUMI_13011</name>
</gene>
<dbReference type="Pfam" id="PF12796">
    <property type="entry name" value="Ank_2"/>
    <property type="match status" value="3"/>
</dbReference>
<dbReference type="Gene3D" id="3.40.50.300">
    <property type="entry name" value="P-loop containing nucleotide triphosphate hydrolases"/>
    <property type="match status" value="1"/>
</dbReference>
<evidence type="ECO:0000313" key="5">
    <source>
        <dbReference type="EMBL" id="KAF2893160.1"/>
    </source>
</evidence>
<dbReference type="InterPro" id="IPR002110">
    <property type="entry name" value="Ankyrin_rpt"/>
</dbReference>
<evidence type="ECO:0000256" key="3">
    <source>
        <dbReference type="PROSITE-ProRule" id="PRU00023"/>
    </source>
</evidence>
<keyword evidence="1" id="KW-0677">Repeat</keyword>